<dbReference type="AlphaFoldDB" id="A0A7J9L7S2"/>
<dbReference type="EMBL" id="JABFAF010000005">
    <property type="protein sequence ID" value="MBA0854741.1"/>
    <property type="molecule type" value="Genomic_DNA"/>
</dbReference>
<name>A0A7J9L7S2_GOSSC</name>
<protein>
    <recommendedName>
        <fullName evidence="3">RNase H type-1 domain-containing protein</fullName>
    </recommendedName>
</protein>
<organism evidence="1 2">
    <name type="scientific">Gossypium schwendimanii</name>
    <name type="common">Cotton</name>
    <dbReference type="NCBI Taxonomy" id="34291"/>
    <lineage>
        <taxon>Eukaryota</taxon>
        <taxon>Viridiplantae</taxon>
        <taxon>Streptophyta</taxon>
        <taxon>Embryophyta</taxon>
        <taxon>Tracheophyta</taxon>
        <taxon>Spermatophyta</taxon>
        <taxon>Magnoliopsida</taxon>
        <taxon>eudicotyledons</taxon>
        <taxon>Gunneridae</taxon>
        <taxon>Pentapetalae</taxon>
        <taxon>rosids</taxon>
        <taxon>malvids</taxon>
        <taxon>Malvales</taxon>
        <taxon>Malvaceae</taxon>
        <taxon>Malvoideae</taxon>
        <taxon>Gossypium</taxon>
    </lineage>
</organism>
<comment type="caution">
    <text evidence="1">The sequence shown here is derived from an EMBL/GenBank/DDBJ whole genome shotgun (WGS) entry which is preliminary data.</text>
</comment>
<sequence>MTEVKVLVLKSLLNIEITSPFVAKVRACSQAVWLGLAMGVDKLKEEGDALTLIKKCQSIAIDKSHHNRRGRRGAEICSGVTETGTSERTRTRLKSVLGFLKIKENDGW</sequence>
<reference evidence="1 2" key="1">
    <citation type="journal article" date="2019" name="Genome Biol. Evol.">
        <title>Insights into the evolution of the New World diploid cottons (Gossypium, subgenus Houzingenia) based on genome sequencing.</title>
        <authorList>
            <person name="Grover C.E."/>
            <person name="Arick M.A. 2nd"/>
            <person name="Thrash A."/>
            <person name="Conover J.L."/>
            <person name="Sanders W.S."/>
            <person name="Peterson D.G."/>
            <person name="Frelichowski J.E."/>
            <person name="Scheffler J.A."/>
            <person name="Scheffler B.E."/>
            <person name="Wendel J.F."/>
        </authorList>
    </citation>
    <scope>NUCLEOTIDE SEQUENCE [LARGE SCALE GENOMIC DNA]</scope>
    <source>
        <strain evidence="1">1</strain>
        <tissue evidence="1">Leaf</tissue>
    </source>
</reference>
<evidence type="ECO:0000313" key="1">
    <source>
        <dbReference type="EMBL" id="MBA0854741.1"/>
    </source>
</evidence>
<dbReference type="Proteomes" id="UP000593576">
    <property type="component" value="Unassembled WGS sequence"/>
</dbReference>
<proteinExistence type="predicted"/>
<gene>
    <name evidence="1" type="ORF">Goshw_004389</name>
</gene>
<evidence type="ECO:0008006" key="3">
    <source>
        <dbReference type="Google" id="ProtNLM"/>
    </source>
</evidence>
<dbReference type="OrthoDB" id="1749524at2759"/>
<accession>A0A7J9L7S2</accession>
<keyword evidence="2" id="KW-1185">Reference proteome</keyword>
<evidence type="ECO:0000313" key="2">
    <source>
        <dbReference type="Proteomes" id="UP000593576"/>
    </source>
</evidence>